<dbReference type="Proteomes" id="UP000008827">
    <property type="component" value="Chromosome 13"/>
</dbReference>
<sequence>MDENRRVVGGISTSEVGQNDTQRRRTTVTDMCDAAAKHRFFTKKEMWRRGKPVGQLIQRKQVMSHSAMTAGSHVTILKKKERDVDRIEEIFTEQVSKGISGPAKGMGLSPKKQGLLSHTPNGKEGNMGLNPENSKAGTENGWQVYSRLRRGQKKSHLGLYDPTSEIDMQGANLQNQSTQNMAQQGIIQNADQVHNNDTSDHNGDIVANSESESQHNQEATYIWSKAKQLGVSGVEEQKIIIEKINQMEARDKTEAERRGDNIRKTKKEVIDNALCQALWGDAEVSWEMQPTTNTTGGILCMWDPDERFGSCQRLSTDSSMNEFNEWIDDMEILEVPCVGRKFTWYRSNGASRADWTGFWVLDCWLSDNSFKELVHQCWTSHQQPGWGGYVLKEKFKRLK</sequence>
<feature type="region of interest" description="Disordered" evidence="1">
    <location>
        <begin position="195"/>
        <end position="217"/>
    </location>
</feature>
<evidence type="ECO:0000313" key="3">
    <source>
        <dbReference type="EnsemblPlants" id="KRH18625"/>
    </source>
</evidence>
<accession>A0A0R0GJJ8</accession>
<evidence type="ECO:0000313" key="4">
    <source>
        <dbReference type="Proteomes" id="UP000008827"/>
    </source>
</evidence>
<dbReference type="InParanoid" id="A0A0R0GJJ8"/>
<dbReference type="AlphaFoldDB" id="A0A0R0GJJ8"/>
<keyword evidence="4" id="KW-1185">Reference proteome</keyword>
<gene>
    <name evidence="2" type="ORF">GLYMA_13G072400</name>
</gene>
<organism evidence="2">
    <name type="scientific">Glycine max</name>
    <name type="common">Soybean</name>
    <name type="synonym">Glycine hispida</name>
    <dbReference type="NCBI Taxonomy" id="3847"/>
    <lineage>
        <taxon>Eukaryota</taxon>
        <taxon>Viridiplantae</taxon>
        <taxon>Streptophyta</taxon>
        <taxon>Embryophyta</taxon>
        <taxon>Tracheophyta</taxon>
        <taxon>Spermatophyta</taxon>
        <taxon>Magnoliopsida</taxon>
        <taxon>eudicotyledons</taxon>
        <taxon>Gunneridae</taxon>
        <taxon>Pentapetalae</taxon>
        <taxon>rosids</taxon>
        <taxon>fabids</taxon>
        <taxon>Fabales</taxon>
        <taxon>Fabaceae</taxon>
        <taxon>Papilionoideae</taxon>
        <taxon>50 kb inversion clade</taxon>
        <taxon>NPAAA clade</taxon>
        <taxon>indigoferoid/millettioid clade</taxon>
        <taxon>Phaseoleae</taxon>
        <taxon>Glycine</taxon>
        <taxon>Glycine subgen. Soja</taxon>
    </lineage>
</organism>
<feature type="region of interest" description="Disordered" evidence="1">
    <location>
        <begin position="1"/>
        <end position="23"/>
    </location>
</feature>
<feature type="compositionally biased region" description="Polar residues" evidence="1">
    <location>
        <begin position="11"/>
        <end position="20"/>
    </location>
</feature>
<dbReference type="EnsemblPlants" id="KRH18625">
    <property type="protein sequence ID" value="KRH18625"/>
    <property type="gene ID" value="GLYMA_13G072400"/>
</dbReference>
<name>A0A0R0GJJ8_SOYBN</name>
<dbReference type="EMBL" id="CM000846">
    <property type="protein sequence ID" value="KRH18625.1"/>
    <property type="molecule type" value="Genomic_DNA"/>
</dbReference>
<evidence type="ECO:0000256" key="1">
    <source>
        <dbReference type="SAM" id="MobiDB-lite"/>
    </source>
</evidence>
<proteinExistence type="predicted"/>
<reference evidence="2" key="3">
    <citation type="submission" date="2018-07" db="EMBL/GenBank/DDBJ databases">
        <title>WGS assembly of Glycine max.</title>
        <authorList>
            <person name="Schmutz J."/>
            <person name="Cannon S."/>
            <person name="Schlueter J."/>
            <person name="Ma J."/>
            <person name="Mitros T."/>
            <person name="Nelson W."/>
            <person name="Hyten D."/>
            <person name="Song Q."/>
            <person name="Thelen J."/>
            <person name="Cheng J."/>
            <person name="Xu D."/>
            <person name="Hellsten U."/>
            <person name="May G."/>
            <person name="Yu Y."/>
            <person name="Sakurai T."/>
            <person name="Umezawa T."/>
            <person name="Bhattacharyya M."/>
            <person name="Sandhu D."/>
            <person name="Valliyodan B."/>
            <person name="Lindquist E."/>
            <person name="Peto M."/>
            <person name="Grant D."/>
            <person name="Shu S."/>
            <person name="Goodstein D."/>
            <person name="Barry K."/>
            <person name="Futrell-Griggs M."/>
            <person name="Abernathy B."/>
            <person name="Du J."/>
            <person name="Tian Z."/>
            <person name="Zhu L."/>
            <person name="Gill N."/>
            <person name="Joshi T."/>
            <person name="Libault M."/>
            <person name="Sethuraman A."/>
            <person name="Zhang X."/>
            <person name="Shinozaki K."/>
            <person name="Nguyen H."/>
            <person name="Wing R."/>
            <person name="Cregan P."/>
            <person name="Specht J."/>
            <person name="Grimwood J."/>
            <person name="Rokhsar D."/>
            <person name="Stacey G."/>
            <person name="Shoemaker R."/>
            <person name="Jackson S."/>
        </authorList>
    </citation>
    <scope>NUCLEOTIDE SEQUENCE</scope>
    <source>
        <tissue evidence="2">Callus</tissue>
    </source>
</reference>
<reference evidence="2 3" key="1">
    <citation type="journal article" date="2010" name="Nature">
        <title>Genome sequence of the palaeopolyploid soybean.</title>
        <authorList>
            <person name="Schmutz J."/>
            <person name="Cannon S.B."/>
            <person name="Schlueter J."/>
            <person name="Ma J."/>
            <person name="Mitros T."/>
            <person name="Nelson W."/>
            <person name="Hyten D.L."/>
            <person name="Song Q."/>
            <person name="Thelen J.J."/>
            <person name="Cheng J."/>
            <person name="Xu D."/>
            <person name="Hellsten U."/>
            <person name="May G.D."/>
            <person name="Yu Y."/>
            <person name="Sakurai T."/>
            <person name="Umezawa T."/>
            <person name="Bhattacharyya M.K."/>
            <person name="Sandhu D."/>
            <person name="Valliyodan B."/>
            <person name="Lindquist E."/>
            <person name="Peto M."/>
            <person name="Grant D."/>
            <person name="Shu S."/>
            <person name="Goodstein D."/>
            <person name="Barry K."/>
            <person name="Futrell-Griggs M."/>
            <person name="Abernathy B."/>
            <person name="Du J."/>
            <person name="Tian Z."/>
            <person name="Zhu L."/>
            <person name="Gill N."/>
            <person name="Joshi T."/>
            <person name="Libault M."/>
            <person name="Sethuraman A."/>
            <person name="Zhang X.-C."/>
            <person name="Shinozaki K."/>
            <person name="Nguyen H.T."/>
            <person name="Wing R.A."/>
            <person name="Cregan P."/>
            <person name="Specht J."/>
            <person name="Grimwood J."/>
            <person name="Rokhsar D."/>
            <person name="Stacey G."/>
            <person name="Shoemaker R.C."/>
            <person name="Jackson S.A."/>
        </authorList>
    </citation>
    <scope>NUCLEOTIDE SEQUENCE</scope>
    <source>
        <strain evidence="3">cv. Williams 82</strain>
        <tissue evidence="2">Callus</tissue>
    </source>
</reference>
<evidence type="ECO:0000313" key="2">
    <source>
        <dbReference type="EMBL" id="KRH18625.1"/>
    </source>
</evidence>
<evidence type="ECO:0008006" key="5">
    <source>
        <dbReference type="Google" id="ProtNLM"/>
    </source>
</evidence>
<reference evidence="3" key="2">
    <citation type="submission" date="2018-02" db="UniProtKB">
        <authorList>
            <consortium name="EnsemblPlants"/>
        </authorList>
    </citation>
    <scope>IDENTIFICATION</scope>
    <source>
        <strain evidence="3">Williams 82</strain>
    </source>
</reference>
<dbReference type="Gramene" id="KRH18625">
    <property type="protein sequence ID" value="KRH18625"/>
    <property type="gene ID" value="GLYMA_13G072400"/>
</dbReference>
<protein>
    <recommendedName>
        <fullName evidence="5">DUF4283 domain-containing protein</fullName>
    </recommendedName>
</protein>
<feature type="compositionally biased region" description="Polar residues" evidence="1">
    <location>
        <begin position="208"/>
        <end position="217"/>
    </location>
</feature>